<accession>A0A5B8YFX5</accession>
<gene>
    <name evidence="2" type="ORF">FK178_03465</name>
</gene>
<evidence type="ECO:0000256" key="1">
    <source>
        <dbReference type="SAM" id="SignalP"/>
    </source>
</evidence>
<keyword evidence="3" id="KW-1185">Reference proteome</keyword>
<organism evidence="2 3">
    <name type="scientific">Antarcticibacterium arcticum</name>
    <dbReference type="NCBI Taxonomy" id="2585771"/>
    <lineage>
        <taxon>Bacteria</taxon>
        <taxon>Pseudomonadati</taxon>
        <taxon>Bacteroidota</taxon>
        <taxon>Flavobacteriia</taxon>
        <taxon>Flavobacteriales</taxon>
        <taxon>Flavobacteriaceae</taxon>
        <taxon>Antarcticibacterium</taxon>
    </lineage>
</organism>
<evidence type="ECO:0000313" key="2">
    <source>
        <dbReference type="EMBL" id="QED36825.1"/>
    </source>
</evidence>
<dbReference type="Pfam" id="PF02585">
    <property type="entry name" value="PIG-L"/>
    <property type="match status" value="1"/>
</dbReference>
<dbReference type="PANTHER" id="PTHR12993:SF23">
    <property type="entry name" value="N-ACETYLGLUCOSAMINYLPHOSPHATIDYLINOSITOL DEACETYLASE"/>
    <property type="match status" value="1"/>
</dbReference>
<dbReference type="AlphaFoldDB" id="A0A5B8YFX5"/>
<dbReference type="EMBL" id="CP042476">
    <property type="protein sequence ID" value="QED36825.1"/>
    <property type="molecule type" value="Genomic_DNA"/>
</dbReference>
<dbReference type="KEGG" id="anp:FK178_03465"/>
<evidence type="ECO:0000313" key="3">
    <source>
        <dbReference type="Proteomes" id="UP000321954"/>
    </source>
</evidence>
<dbReference type="InterPro" id="IPR029062">
    <property type="entry name" value="Class_I_gatase-like"/>
</dbReference>
<dbReference type="RefSeq" id="WP_146831029.1">
    <property type="nucleotide sequence ID" value="NZ_CP042476.1"/>
</dbReference>
<reference evidence="2 3" key="1">
    <citation type="submission" date="2019-08" db="EMBL/GenBank/DDBJ databases">
        <title>Antarcticibacterium arcticum sp. nov., a bacterium isolated from marine sediment of the Canadian Beaufort Sea.</title>
        <authorList>
            <person name="Lee Y.M."/>
            <person name="Baek K."/>
            <person name="Lee D.-H."/>
            <person name="Shin S.C."/>
            <person name="Jin Y.K."/>
            <person name="Park Y."/>
        </authorList>
    </citation>
    <scope>NUCLEOTIDE SEQUENCE [LARGE SCALE GENOMIC DNA]</scope>
    <source>
        <strain evidence="2 3">PAMC 28998</strain>
    </source>
</reference>
<dbReference type="OrthoDB" id="9759749at2"/>
<dbReference type="InterPro" id="IPR024078">
    <property type="entry name" value="LmbE-like_dom_sf"/>
</dbReference>
<dbReference type="Proteomes" id="UP000321954">
    <property type="component" value="Chromosome"/>
</dbReference>
<dbReference type="Gene3D" id="3.40.50.10320">
    <property type="entry name" value="LmbE-like"/>
    <property type="match status" value="1"/>
</dbReference>
<feature type="signal peptide" evidence="1">
    <location>
        <begin position="1"/>
        <end position="18"/>
    </location>
</feature>
<protein>
    <submittedName>
        <fullName evidence="2">PIG-L family deacetylase</fullName>
    </submittedName>
</protein>
<feature type="chain" id="PRO_5022861331" evidence="1">
    <location>
        <begin position="19"/>
        <end position="829"/>
    </location>
</feature>
<proteinExistence type="predicted"/>
<dbReference type="SUPFAM" id="SSF52317">
    <property type="entry name" value="Class I glutamine amidotransferase-like"/>
    <property type="match status" value="1"/>
</dbReference>
<dbReference type="PANTHER" id="PTHR12993">
    <property type="entry name" value="N-ACETYLGLUCOSAMINYL-PHOSPHATIDYLINOSITOL DE-N-ACETYLASE-RELATED"/>
    <property type="match status" value="1"/>
</dbReference>
<keyword evidence="1" id="KW-0732">Signal</keyword>
<dbReference type="GO" id="GO:0000225">
    <property type="term" value="F:N-acetylglucosaminylphosphatidylinositol deacetylase activity"/>
    <property type="evidence" value="ECO:0007669"/>
    <property type="project" value="TreeGrafter"/>
</dbReference>
<dbReference type="SUPFAM" id="SSF102588">
    <property type="entry name" value="LmbE-like"/>
    <property type="match status" value="1"/>
</dbReference>
<name>A0A5B8YFX5_9FLAO</name>
<dbReference type="InterPro" id="IPR003737">
    <property type="entry name" value="GlcNAc_PI_deacetylase-related"/>
</dbReference>
<sequence>MYKFFVLIFVLSFTTARAQTPAKLNSAEIHEAIKKLNFLGSVLYIAAHPDDENTRLISYLANEVKARTTYLSITRGDGGQNLIGPQLKEQLGIIRTRELLAARDIDGGEQFFTRAIDFGYTKTPEEALEFWGKDKVVSDVVWAMRTLQPDIVINRFNHRTSGETHGQHTASALLGVEAFDLAGDPKAFAEQLKFTDTFAPKRLFFNTSPWFYGSDEEFEKADKSNLLKFDTGVYFPSKGLSNPEIAALSRSEHQSQGFGSTGSRGEQVEYLELIKGDLPQNKEDLFAGIDTSWKRVKTGAPIGDLITTIEKEYNFRDPSASLPKLLQAYSLINKLEGSHWKTIKLEEIKEIIASAAGLYLEAVAVSPTTTPASETGINLEVINRSKFPMTLVSVELEPNNSKLEPGVALAQNSSWKKQATLKTGEKAGLTSPYWLRKKGSIGLYEVEDQKLVGLPQNPKSVKAKFTLNMAGVSIPYERAIVFKYNDPVKGEVYQPFEIVPPVSAAFREMVLIFANGQTKSISVNITAYRDNVEGEITLQVPGNWKIVPEENRFQIAKKGGSVTVNFSITPPSGQEEAVLIPQIKIDGKLYSEEIIKISYDHIPEQTLVVPAETKVVKLDIEKRGENIGYIDGAGDVIPQSLQQIGYWVTRIDPAGITSASLENYDAVVMGIRAYNTIDALKFSQPALLKYVENGGTLIVQYNVNRGLVTSPLAPFPLNLSRDRVTEEDSEVRFKDPAHPVLNYPNKLSSRDFEGWVQERGLYFADSWGPEFTPVLSMNDTNENPTEGSLLVAKHGKGYFIYTGISFFRQFPEGVPGAYRLFANMVSIGK</sequence>